<reference evidence="1 2" key="1">
    <citation type="submission" date="2024-06" db="EMBL/GenBank/DDBJ databases">
        <authorList>
            <person name="Kaempfer P."/>
            <person name="Viver T."/>
        </authorList>
    </citation>
    <scope>NUCLEOTIDE SEQUENCE [LARGE SCALE GENOMIC DNA]</scope>
    <source>
        <strain evidence="1 2">ST-64</strain>
    </source>
</reference>
<proteinExistence type="predicted"/>
<keyword evidence="1" id="KW-0378">Hydrolase</keyword>
<protein>
    <submittedName>
        <fullName evidence="1">Alpha/beta hydrolase</fullName>
    </submittedName>
</protein>
<accession>A0ABW8YR95</accession>
<dbReference type="SUPFAM" id="SSF53474">
    <property type="entry name" value="alpha/beta-Hydrolases"/>
    <property type="match status" value="1"/>
</dbReference>
<keyword evidence="2" id="KW-1185">Reference proteome</keyword>
<dbReference type="EMBL" id="JBELQC010000001">
    <property type="protein sequence ID" value="MFL9841696.1"/>
    <property type="molecule type" value="Genomic_DNA"/>
</dbReference>
<name>A0ABW8YR95_9SPHN</name>
<evidence type="ECO:0000313" key="2">
    <source>
        <dbReference type="Proteomes" id="UP001629244"/>
    </source>
</evidence>
<dbReference type="GO" id="GO:0016787">
    <property type="term" value="F:hydrolase activity"/>
    <property type="evidence" value="ECO:0007669"/>
    <property type="project" value="UniProtKB-KW"/>
</dbReference>
<organism evidence="1 2">
    <name type="scientific">Sphingomonas plantiphila</name>
    <dbReference type="NCBI Taxonomy" id="3163295"/>
    <lineage>
        <taxon>Bacteria</taxon>
        <taxon>Pseudomonadati</taxon>
        <taxon>Pseudomonadota</taxon>
        <taxon>Alphaproteobacteria</taxon>
        <taxon>Sphingomonadales</taxon>
        <taxon>Sphingomonadaceae</taxon>
        <taxon>Sphingomonas</taxon>
    </lineage>
</organism>
<dbReference type="InterPro" id="IPR029058">
    <property type="entry name" value="AB_hydrolase_fold"/>
</dbReference>
<comment type="caution">
    <text evidence="1">The sequence shown here is derived from an EMBL/GenBank/DDBJ whole genome shotgun (WGS) entry which is preliminary data.</text>
</comment>
<sequence length="395" mass="41435">MQSDKLPGGARWDAQVPENWNGTLLLYSRGYSPVPGEPDAAPKQHRAALLAAGYAIAGSNYGSGGWALEQAVPAQRATIAAFAAKHGKPKRVIAWGSSMGGLVSTALAEAKGSGIDGAAPMCASIGGALGMMNMALDGAYAFRTLIAPDAGIRVTGIDDDRVNGKRVADALAEAAKTPQGRARIALAGVLAGIPNWTSRDKPQPAATDYAAQGEEIARSFVMGVYLPRTDQEQRAGGPFSWNTGIDYRAQLDRSGRRAMVAALYRDAGLALDTDLATLNAGKRIAADPKAVAYMRAHYTPNARPLVPLVAVQTIGDGLTPPALQRGYAEAARGDVKSLYVDGAGHCSFDTATVLATIRYLDTRIATGKWPQTPAAFVPHTPAPMLRPCWRGGKCK</sequence>
<gene>
    <name evidence="1" type="ORF">ABS767_12040</name>
</gene>
<dbReference type="Gene3D" id="3.40.50.1820">
    <property type="entry name" value="alpha/beta hydrolase"/>
    <property type="match status" value="2"/>
</dbReference>
<evidence type="ECO:0000313" key="1">
    <source>
        <dbReference type="EMBL" id="MFL9841696.1"/>
    </source>
</evidence>
<dbReference type="Proteomes" id="UP001629244">
    <property type="component" value="Unassembled WGS sequence"/>
</dbReference>
<dbReference type="RefSeq" id="WP_408078585.1">
    <property type="nucleotide sequence ID" value="NZ_JBELQC010000001.1"/>
</dbReference>